<name>A0A239DIF8_9RHOB</name>
<evidence type="ECO:0000313" key="1">
    <source>
        <dbReference type="EMBL" id="SNS32220.1"/>
    </source>
</evidence>
<proteinExistence type="predicted"/>
<organism evidence="1 2">
    <name type="scientific">Tropicimonas sediminicola</name>
    <dbReference type="NCBI Taxonomy" id="1031541"/>
    <lineage>
        <taxon>Bacteria</taxon>
        <taxon>Pseudomonadati</taxon>
        <taxon>Pseudomonadota</taxon>
        <taxon>Alphaproteobacteria</taxon>
        <taxon>Rhodobacterales</taxon>
        <taxon>Roseobacteraceae</taxon>
        <taxon>Tropicimonas</taxon>
    </lineage>
</organism>
<protein>
    <submittedName>
        <fullName evidence="1">Uncharacterized protein</fullName>
    </submittedName>
</protein>
<accession>A0A239DIF8</accession>
<dbReference type="EMBL" id="FZOY01000001">
    <property type="protein sequence ID" value="SNS32220.1"/>
    <property type="molecule type" value="Genomic_DNA"/>
</dbReference>
<reference evidence="1 2" key="1">
    <citation type="submission" date="2017-06" db="EMBL/GenBank/DDBJ databases">
        <authorList>
            <person name="Kim H.J."/>
            <person name="Triplett B.A."/>
        </authorList>
    </citation>
    <scope>NUCLEOTIDE SEQUENCE [LARGE SCALE GENOMIC DNA]</scope>
    <source>
        <strain evidence="1 2">DSM 29339</strain>
    </source>
</reference>
<dbReference type="OrthoDB" id="7873369at2"/>
<evidence type="ECO:0000313" key="2">
    <source>
        <dbReference type="Proteomes" id="UP000198426"/>
    </source>
</evidence>
<gene>
    <name evidence="1" type="ORF">SAMN05421757_101850</name>
</gene>
<sequence length="86" mass="9514">MTDKIEETSKESATNATREDLEKLNGLLIRALIKKIEDGDATATDIGNAVKVVVSNKVRPEEPEGPNAFRNYFPDDQLDWPVNVGN</sequence>
<dbReference type="AlphaFoldDB" id="A0A239DIF8"/>
<dbReference type="Proteomes" id="UP000198426">
    <property type="component" value="Unassembled WGS sequence"/>
</dbReference>
<dbReference type="RefSeq" id="WP_089231516.1">
    <property type="nucleotide sequence ID" value="NZ_FZOY01000001.1"/>
</dbReference>
<keyword evidence="2" id="KW-1185">Reference proteome</keyword>